<feature type="region of interest" description="Disordered" evidence="9">
    <location>
        <begin position="946"/>
        <end position="970"/>
    </location>
</feature>
<dbReference type="SUPFAM" id="SSF63411">
    <property type="entry name" value="LuxS/MPP-like metallohydrolase"/>
    <property type="match status" value="4"/>
</dbReference>
<dbReference type="InterPro" id="IPR054734">
    <property type="entry name" value="PqqF-like_C_4"/>
</dbReference>
<evidence type="ECO:0000256" key="4">
    <source>
        <dbReference type="ARBA" id="ARBA00022723"/>
    </source>
</evidence>
<dbReference type="GO" id="GO:0051603">
    <property type="term" value="P:proteolysis involved in protein catabolic process"/>
    <property type="evidence" value="ECO:0007669"/>
    <property type="project" value="TreeGrafter"/>
</dbReference>
<comment type="similarity">
    <text evidence="2 8">Belongs to the peptidase M16 family.</text>
</comment>
<evidence type="ECO:0000313" key="14">
    <source>
        <dbReference type="EMBL" id="KAE8098785.1"/>
    </source>
</evidence>
<comment type="cofactor">
    <cofactor evidence="1">
        <name>Zn(2+)</name>
        <dbReference type="ChEBI" id="CHEBI:29105"/>
    </cofactor>
</comment>
<keyword evidence="4" id="KW-0479">Metal-binding</keyword>
<dbReference type="GO" id="GO:0043171">
    <property type="term" value="P:peptide catabolic process"/>
    <property type="evidence" value="ECO:0007669"/>
    <property type="project" value="TreeGrafter"/>
</dbReference>
<dbReference type="Pfam" id="PF05193">
    <property type="entry name" value="Peptidase_M16_C"/>
    <property type="match status" value="1"/>
</dbReference>
<evidence type="ECO:0000259" key="10">
    <source>
        <dbReference type="Pfam" id="PF00675"/>
    </source>
</evidence>
<dbReference type="GO" id="GO:0005829">
    <property type="term" value="C:cytosol"/>
    <property type="evidence" value="ECO:0007669"/>
    <property type="project" value="TreeGrafter"/>
</dbReference>
<dbReference type="InterPro" id="IPR011249">
    <property type="entry name" value="Metalloenz_LuxS/M16"/>
</dbReference>
<protein>
    <recommendedName>
        <fullName evidence="16">Peptidase M16 N-terminal domain-containing protein</fullName>
    </recommendedName>
</protein>
<name>A0A5N6RJ36_9ROSI</name>
<evidence type="ECO:0000313" key="15">
    <source>
        <dbReference type="Proteomes" id="UP000327013"/>
    </source>
</evidence>
<evidence type="ECO:0000256" key="9">
    <source>
        <dbReference type="SAM" id="MobiDB-lite"/>
    </source>
</evidence>
<dbReference type="PROSITE" id="PS00143">
    <property type="entry name" value="INSULINASE"/>
    <property type="match status" value="1"/>
</dbReference>
<sequence length="1069" mass="123021">MAVGKEEAEIVKARTDSREYRRIVLKNSLECAASMDVGVGSFSDPKGLEGLAHFLEHMLFFASEKYPVENSYSKYITELQKHLSMEGHPYHKFGTGNWDTLEVRPKARGIDTRHELIKFYDENYSANLMHLVVYAKENLDKIQNLVEDKFQDIRNTDRSSLHCPGQPCALEHLQILVKTVPIKEGHKLRIIWPITPEIPHHYKEGPCRYLGHLIGHEGEGSLFYVLKALGWATGLSAGETDWALEFSFFKVVIDLTDVGHEHMKDIIGLLFKYIHLLQQSGICKWIFDELSAVCETKFHYQDKIPPIDYAVNVASNMQIYPSKDWLVGSSLPSVFSPGTIQMVLEELSLDNVRIFWESKKFEGHTDKVEPWYGTAYVVEKITGSMIQEWILHAPNENLHLPAPNVFICTDLSLKNAQEKVKFPVMLRKSLYSRLWYKPDTMFCTPKAFVKIDFNCPHAGNTPEAEVLSDIFTRLLMDYLNEYAYYAQVAGLYYGINHTDCGFQVTLVGYNHKLRNLLEAVVEKIASFKVKPDRFSVIKEMVTKEYQNFKFQQPYQQAMYYCSLILQDHTWPWMEELEVLPHLEAEDLAKFAPVMLSRAFLECYIAGNVETSEAKSMIQHIEDVFFSGSNPVCQPLFSSQHVTNRVVKLERGMSYFYPAEGLNPNDENSALVHYIQVHRDDFVLNVKLQLFALIAKEPTFHQLRSVEQLGYITVLLQRNDSGVRGVQFIIQSTVKGPGNIDSRVEALLKTFESKLYEMTSDEFKSNVNALIDMKLEKHKNLREESGFFWREIYDGTLKFERRESEVAALRQIEKQELVDFFNEYIKVGAAQKRTLSIGVYGNRHGSEYTADKSESLRYSMKIDDIFSFRRSQPLYGSFRGVAGHSLLKYASTQPHCGLIYCSTPRPKTSHKLPSTFLSTTVTSTFHFAWLPNHTPKPRYMLRSSVKQNLPSTPTKQLPKPSTHRKADKDAKKFRRKGVANYRLLVLLFNKPSTKRAKDPPNSSCTSNSTASELERARFRMAYRLMPFANFSRLSKEDLGRIRLMLARLEVVEMRTLLRIFDIWQAARSPK</sequence>
<dbReference type="Gene3D" id="3.30.830.10">
    <property type="entry name" value="Metalloenzyme, LuxS/M16 peptidase-like"/>
    <property type="match status" value="5"/>
</dbReference>
<dbReference type="PANTHER" id="PTHR43690">
    <property type="entry name" value="NARDILYSIN"/>
    <property type="match status" value="1"/>
</dbReference>
<feature type="domain" description="Peptidase M16 middle/third" evidence="12">
    <location>
        <begin position="298"/>
        <end position="577"/>
    </location>
</feature>
<reference evidence="14 15" key="1">
    <citation type="submission" date="2019-06" db="EMBL/GenBank/DDBJ databases">
        <title>A chromosomal-level reference genome of Carpinus fangiana (Coryloideae, Betulaceae).</title>
        <authorList>
            <person name="Yang X."/>
            <person name="Wang Z."/>
            <person name="Zhang L."/>
            <person name="Hao G."/>
            <person name="Liu J."/>
            <person name="Yang Y."/>
        </authorList>
    </citation>
    <scope>NUCLEOTIDE SEQUENCE [LARGE SCALE GENOMIC DNA]</scope>
    <source>
        <strain evidence="14">Cfa_2016G</strain>
        <tissue evidence="14">Leaf</tissue>
    </source>
</reference>
<keyword evidence="5" id="KW-0378">Hydrolase</keyword>
<dbReference type="Proteomes" id="UP000327013">
    <property type="component" value="Chromosome 7"/>
</dbReference>
<proteinExistence type="inferred from homology"/>
<dbReference type="FunFam" id="3.30.830.10:FF:000003">
    <property type="entry name" value="Insulin-degrading enzyme"/>
    <property type="match status" value="1"/>
</dbReference>
<keyword evidence="7" id="KW-0482">Metalloprotease</keyword>
<dbReference type="InterPro" id="IPR007863">
    <property type="entry name" value="Peptidase_M16_C"/>
</dbReference>
<dbReference type="OrthoDB" id="952271at2759"/>
<evidence type="ECO:0000256" key="8">
    <source>
        <dbReference type="RuleBase" id="RU004447"/>
    </source>
</evidence>
<evidence type="ECO:0008006" key="16">
    <source>
        <dbReference type="Google" id="ProtNLM"/>
    </source>
</evidence>
<dbReference type="GO" id="GO:0046872">
    <property type="term" value="F:metal ion binding"/>
    <property type="evidence" value="ECO:0007669"/>
    <property type="project" value="UniProtKB-KW"/>
</dbReference>
<feature type="domain" description="Peptidase M16 N-terminal" evidence="10">
    <location>
        <begin position="29"/>
        <end position="80"/>
    </location>
</feature>
<evidence type="ECO:0000256" key="1">
    <source>
        <dbReference type="ARBA" id="ARBA00001947"/>
    </source>
</evidence>
<dbReference type="Pfam" id="PF22456">
    <property type="entry name" value="PqqF-like_C_4"/>
    <property type="match status" value="1"/>
</dbReference>
<evidence type="ECO:0000259" key="12">
    <source>
        <dbReference type="Pfam" id="PF16187"/>
    </source>
</evidence>
<accession>A0A5N6RJ36</accession>
<evidence type="ECO:0000259" key="11">
    <source>
        <dbReference type="Pfam" id="PF05193"/>
    </source>
</evidence>
<dbReference type="AlphaFoldDB" id="A0A5N6RJ36"/>
<dbReference type="EMBL" id="CM017327">
    <property type="protein sequence ID" value="KAE8098785.1"/>
    <property type="molecule type" value="Genomic_DNA"/>
</dbReference>
<evidence type="ECO:0000256" key="3">
    <source>
        <dbReference type="ARBA" id="ARBA00022670"/>
    </source>
</evidence>
<dbReference type="GO" id="GO:0004222">
    <property type="term" value="F:metalloendopeptidase activity"/>
    <property type="evidence" value="ECO:0007669"/>
    <property type="project" value="InterPro"/>
</dbReference>
<keyword evidence="15" id="KW-1185">Reference proteome</keyword>
<evidence type="ECO:0000256" key="5">
    <source>
        <dbReference type="ARBA" id="ARBA00022801"/>
    </source>
</evidence>
<feature type="domain" description="Peptidase M16 C-terminal" evidence="11">
    <location>
        <begin position="112"/>
        <end position="290"/>
    </location>
</feature>
<dbReference type="InterPro" id="IPR050626">
    <property type="entry name" value="Peptidase_M16"/>
</dbReference>
<keyword evidence="6" id="KW-0862">Zinc</keyword>
<gene>
    <name evidence="14" type="ORF">FH972_016822</name>
</gene>
<dbReference type="GO" id="GO:0005739">
    <property type="term" value="C:mitochondrion"/>
    <property type="evidence" value="ECO:0007669"/>
    <property type="project" value="TreeGrafter"/>
</dbReference>
<keyword evidence="3" id="KW-0645">Protease</keyword>
<dbReference type="FunFam" id="3.30.830.10:FF:000005">
    <property type="entry name" value="nardilysin isoform X1"/>
    <property type="match status" value="1"/>
</dbReference>
<dbReference type="FunFam" id="3.30.830.10:FF:000028">
    <property type="entry name" value="Insulin-degrading enzyme-like 1 peroxisomal"/>
    <property type="match status" value="1"/>
</dbReference>
<feature type="domain" description="Coenzyme PQQ synthesis protein F-like C-terminal lobe" evidence="13">
    <location>
        <begin position="690"/>
        <end position="788"/>
    </location>
</feature>
<dbReference type="InterPro" id="IPR032632">
    <property type="entry name" value="Peptidase_M16_M"/>
</dbReference>
<dbReference type="InterPro" id="IPR011765">
    <property type="entry name" value="Pept_M16_N"/>
</dbReference>
<dbReference type="Pfam" id="PF16187">
    <property type="entry name" value="Peptidase_M16_M"/>
    <property type="match status" value="1"/>
</dbReference>
<evidence type="ECO:0000256" key="2">
    <source>
        <dbReference type="ARBA" id="ARBA00007261"/>
    </source>
</evidence>
<dbReference type="Pfam" id="PF00675">
    <property type="entry name" value="Peptidase_M16"/>
    <property type="match status" value="1"/>
</dbReference>
<dbReference type="PANTHER" id="PTHR43690:SF18">
    <property type="entry name" value="INSULIN-DEGRADING ENZYME-RELATED"/>
    <property type="match status" value="1"/>
</dbReference>
<organism evidence="14 15">
    <name type="scientific">Carpinus fangiana</name>
    <dbReference type="NCBI Taxonomy" id="176857"/>
    <lineage>
        <taxon>Eukaryota</taxon>
        <taxon>Viridiplantae</taxon>
        <taxon>Streptophyta</taxon>
        <taxon>Embryophyta</taxon>
        <taxon>Tracheophyta</taxon>
        <taxon>Spermatophyta</taxon>
        <taxon>Magnoliopsida</taxon>
        <taxon>eudicotyledons</taxon>
        <taxon>Gunneridae</taxon>
        <taxon>Pentapetalae</taxon>
        <taxon>rosids</taxon>
        <taxon>fabids</taxon>
        <taxon>Fagales</taxon>
        <taxon>Betulaceae</taxon>
        <taxon>Carpinus</taxon>
    </lineage>
</organism>
<evidence type="ECO:0000259" key="13">
    <source>
        <dbReference type="Pfam" id="PF22456"/>
    </source>
</evidence>
<dbReference type="InterPro" id="IPR001431">
    <property type="entry name" value="Pept_M16_Zn_BS"/>
</dbReference>
<evidence type="ECO:0000256" key="6">
    <source>
        <dbReference type="ARBA" id="ARBA00022833"/>
    </source>
</evidence>
<evidence type="ECO:0000256" key="7">
    <source>
        <dbReference type="ARBA" id="ARBA00023049"/>
    </source>
</evidence>